<proteinExistence type="predicted"/>
<dbReference type="Proteomes" id="UP000663090">
    <property type="component" value="Chromosome"/>
</dbReference>
<sequence>MVQYPDKLASLVEKLREDLLHDRYVPEEEKQRLKNHGFQPGADQDVTRRRMMELLSVADFDLFVFYSRKSSVSRSEEALRGALLNHLLESRLSHPKWPIAAISGRIPRLPESLQAFKAASGPRRPTVDIPPSQVPTKASPILLVTQYACDIVRARLAQVLAGPPYPPQSDATRIRTKLRMAEDIDTGERFHRERPLP</sequence>
<organism evidence="1 2">
    <name type="scientific">Myxococcus landrumensis</name>
    <dbReference type="NCBI Taxonomy" id="2813577"/>
    <lineage>
        <taxon>Bacteria</taxon>
        <taxon>Pseudomonadati</taxon>
        <taxon>Myxococcota</taxon>
        <taxon>Myxococcia</taxon>
        <taxon>Myxococcales</taxon>
        <taxon>Cystobacterineae</taxon>
        <taxon>Myxococcaceae</taxon>
        <taxon>Myxococcus</taxon>
    </lineage>
</organism>
<keyword evidence="2" id="KW-1185">Reference proteome</keyword>
<gene>
    <name evidence="1" type="ORF">JY572_38495</name>
</gene>
<protein>
    <submittedName>
        <fullName evidence="1">Uncharacterized protein</fullName>
    </submittedName>
</protein>
<reference evidence="1 2" key="1">
    <citation type="submission" date="2021-02" db="EMBL/GenBank/DDBJ databases">
        <title>De Novo genome assembly of isolated myxobacteria.</title>
        <authorList>
            <person name="Stevens D.C."/>
        </authorList>
    </citation>
    <scope>NUCLEOTIDE SEQUENCE [LARGE SCALE GENOMIC DNA]</scope>
    <source>
        <strain evidence="1 2">SCHIC003</strain>
    </source>
</reference>
<evidence type="ECO:0000313" key="1">
    <source>
        <dbReference type="EMBL" id="QSQ18557.1"/>
    </source>
</evidence>
<evidence type="ECO:0000313" key="2">
    <source>
        <dbReference type="Proteomes" id="UP000663090"/>
    </source>
</evidence>
<dbReference type="EMBL" id="CP071091">
    <property type="protein sequence ID" value="QSQ18557.1"/>
    <property type="molecule type" value="Genomic_DNA"/>
</dbReference>
<name>A0ABX7NI57_9BACT</name>
<accession>A0ABX7NI57</accession>